<feature type="signal peptide" evidence="1">
    <location>
        <begin position="1"/>
        <end position="17"/>
    </location>
</feature>
<dbReference type="EMBL" id="LNYA01000006">
    <property type="protein sequence ID" value="KTC99167.1"/>
    <property type="molecule type" value="Genomic_DNA"/>
</dbReference>
<evidence type="ECO:0008006" key="4">
    <source>
        <dbReference type="Google" id="ProtNLM"/>
    </source>
</evidence>
<evidence type="ECO:0000313" key="2">
    <source>
        <dbReference type="EMBL" id="KTC99167.1"/>
    </source>
</evidence>
<proteinExistence type="predicted"/>
<dbReference type="InterPro" id="IPR032676">
    <property type="entry name" value="YkuD_2"/>
</dbReference>
<gene>
    <name evidence="2" type="ORF">Lery_0560</name>
</gene>
<dbReference type="RefSeq" id="WP_058525739.1">
    <property type="nucleotide sequence ID" value="NZ_CAAAHY010000021.1"/>
</dbReference>
<dbReference type="PANTHER" id="PTHR38477:SF1">
    <property type="entry name" value="MUREIN L,D-TRANSPEPTIDASE CATALYTIC DOMAIN FAMILY PROTEIN"/>
    <property type="match status" value="1"/>
</dbReference>
<organism evidence="2 3">
    <name type="scientific">Legionella erythra</name>
    <dbReference type="NCBI Taxonomy" id="448"/>
    <lineage>
        <taxon>Bacteria</taxon>
        <taxon>Pseudomonadati</taxon>
        <taxon>Pseudomonadota</taxon>
        <taxon>Gammaproteobacteria</taxon>
        <taxon>Legionellales</taxon>
        <taxon>Legionellaceae</taxon>
        <taxon>Legionella</taxon>
    </lineage>
</organism>
<dbReference type="Proteomes" id="UP000054773">
    <property type="component" value="Unassembled WGS sequence"/>
</dbReference>
<keyword evidence="3" id="KW-1185">Reference proteome</keyword>
<name>A0A0W0TU74_LEGER</name>
<reference evidence="2 3" key="1">
    <citation type="submission" date="2015-11" db="EMBL/GenBank/DDBJ databases">
        <title>Genomic analysis of 38 Legionella species identifies large and diverse effector repertoires.</title>
        <authorList>
            <person name="Burstein D."/>
            <person name="Amaro F."/>
            <person name="Zusman T."/>
            <person name="Lifshitz Z."/>
            <person name="Cohen O."/>
            <person name="Gilbert J.A."/>
            <person name="Pupko T."/>
            <person name="Shuman H.A."/>
            <person name="Segal G."/>
        </authorList>
    </citation>
    <scope>NUCLEOTIDE SEQUENCE [LARGE SCALE GENOMIC DNA]</scope>
    <source>
        <strain evidence="2 3">SE-32A-C8</strain>
    </source>
</reference>
<evidence type="ECO:0000256" key="1">
    <source>
        <dbReference type="SAM" id="SignalP"/>
    </source>
</evidence>
<keyword evidence="1" id="KW-0732">Signal</keyword>
<dbReference type="OrthoDB" id="9815195at2"/>
<feature type="chain" id="PRO_5006913389" description="Murein L,D-transpeptidase catalytic domain family protein" evidence="1">
    <location>
        <begin position="18"/>
        <end position="418"/>
    </location>
</feature>
<dbReference type="STRING" id="448.Lery_0560"/>
<dbReference type="PATRIC" id="fig|448.7.peg.583"/>
<protein>
    <recommendedName>
        <fullName evidence="4">Murein L,D-transpeptidase catalytic domain family protein</fullName>
    </recommendedName>
</protein>
<comment type="caution">
    <text evidence="2">The sequence shown here is derived from an EMBL/GenBank/DDBJ whole genome shotgun (WGS) entry which is preliminary data.</text>
</comment>
<dbReference type="Pfam" id="PF13645">
    <property type="entry name" value="YkuD_2"/>
    <property type="match status" value="1"/>
</dbReference>
<evidence type="ECO:0000313" key="3">
    <source>
        <dbReference type="Proteomes" id="UP000054773"/>
    </source>
</evidence>
<dbReference type="PANTHER" id="PTHR38477">
    <property type="entry name" value="HYPOTHETICAL EXPORTED PROTEIN"/>
    <property type="match status" value="1"/>
</dbReference>
<sequence>MRKSLLLLLAVTFPCFSLTPLQFVKERTNPAEEPVLSEVISVINNQTPINGHTLQSIHALLRQQSPHLSEAVITKVLTTLKCLDTYRIEHNPILTIIDYSLPSSEKRLWVFDLSTHQLLFHTYVSHGIRSGTLLTQYFSNQYDSKASSIGVYKTEQAYYGREGLSLRLAGLDQGFNDNAIGRYLVMHSGWYVEEDFIKKYGRAGRSWGCPALPMQWAKPIINTIKDNSLMVIYYPSDHWFLKSKFLNCDNFSPVHRGTIQTVEEKLLPPKNETRDGILFLDLNKNNQREENEPIVVITADNYQRFFHHSPPLERMLRRQIDKIEYIALSGEEFNALIGSTQEPVTDFSHLYFVIPDVKRLRGYYITEMKLMNLGKIKAITKRDGSEENMGTADYLISFDARPLVNLKTTAHFIRWLGL</sequence>
<accession>A0A0W0TU74</accession>
<dbReference type="AlphaFoldDB" id="A0A0W0TU74"/>